<dbReference type="Proteomes" id="UP000006250">
    <property type="component" value="Unassembled WGS sequence"/>
</dbReference>
<reference evidence="1 2" key="1">
    <citation type="submission" date="2010-08" db="EMBL/GenBank/DDBJ databases">
        <title>The draft genome of Desulfovibrio fructosovorans JJ.</title>
        <authorList>
            <consortium name="US DOE Joint Genome Institute (JGI-PGF)"/>
            <person name="Lucas S."/>
            <person name="Copeland A."/>
            <person name="Lapidus A."/>
            <person name="Cheng J.-F."/>
            <person name="Bruce D."/>
            <person name="Goodwin L."/>
            <person name="Pitluck S."/>
            <person name="Land M.L."/>
            <person name="Hauser L."/>
            <person name="Chang Y.-J."/>
            <person name="Jeffries C."/>
            <person name="Wall J.D."/>
            <person name="Stahl D.A."/>
            <person name="Arkin A.P."/>
            <person name="Dehal P."/>
            <person name="Stolyar S.M."/>
            <person name="Hazen T.C."/>
            <person name="Woyke T.J."/>
        </authorList>
    </citation>
    <scope>NUCLEOTIDE SEQUENCE [LARGE SCALE GENOMIC DNA]</scope>
    <source>
        <strain evidence="1 2">JJ</strain>
    </source>
</reference>
<dbReference type="EMBL" id="AECZ01000069">
    <property type="protein sequence ID" value="EFL49116.1"/>
    <property type="molecule type" value="Genomic_DNA"/>
</dbReference>
<comment type="caution">
    <text evidence="1">The sequence shown here is derived from an EMBL/GenBank/DDBJ whole genome shotgun (WGS) entry which is preliminary data.</text>
</comment>
<organism evidence="1 2">
    <name type="scientific">Solidesulfovibrio fructosivorans JJ]</name>
    <dbReference type="NCBI Taxonomy" id="596151"/>
    <lineage>
        <taxon>Bacteria</taxon>
        <taxon>Pseudomonadati</taxon>
        <taxon>Thermodesulfobacteriota</taxon>
        <taxon>Desulfovibrionia</taxon>
        <taxon>Desulfovibrionales</taxon>
        <taxon>Desulfovibrionaceae</taxon>
        <taxon>Solidesulfovibrio</taxon>
    </lineage>
</organism>
<protein>
    <submittedName>
        <fullName evidence="1">Uncharacterized protein</fullName>
    </submittedName>
</protein>
<sequence precursor="true">MRSALVSLALVFYAVIMLLFPSAWEIIPEAEARRLIDGA</sequence>
<accession>E1K2P4</accession>
<keyword evidence="2" id="KW-1185">Reference proteome</keyword>
<proteinExistence type="predicted"/>
<name>E1K2P4_SOLFR</name>
<evidence type="ECO:0000313" key="2">
    <source>
        <dbReference type="Proteomes" id="UP000006250"/>
    </source>
</evidence>
<dbReference type="AlphaFoldDB" id="E1K2P4"/>
<gene>
    <name evidence="1" type="ORF">DesfrDRAFT_4144</name>
</gene>
<evidence type="ECO:0000313" key="1">
    <source>
        <dbReference type="EMBL" id="EFL49116.1"/>
    </source>
</evidence>